<evidence type="ECO:0000313" key="7">
    <source>
        <dbReference type="Proteomes" id="UP000695022"/>
    </source>
</evidence>
<evidence type="ECO:0000256" key="2">
    <source>
        <dbReference type="ARBA" id="ARBA00022729"/>
    </source>
</evidence>
<evidence type="ECO:0000259" key="6">
    <source>
        <dbReference type="SMART" id="SM00082"/>
    </source>
</evidence>
<reference evidence="8" key="1">
    <citation type="submission" date="2025-08" db="UniProtKB">
        <authorList>
            <consortium name="RefSeq"/>
        </authorList>
    </citation>
    <scope>IDENTIFICATION</scope>
</reference>
<sequence>MASRACLRVVAMLCAICVTVVELRPQANEGPCAKVCWCKPGISISCKDSNLTELPDFSDVDSTTTTFDLSSNRIARIPAGAFKNFADMKTLSLQDNAIAEIEPNTFADSPKLRLLLLSRNLLTVVRVDMLAGLDGLTQLHLDHNRVTDLVTGAFDGLSSLKTLDISNNDIGGELPAEIFRNLATLQSLYINHLQLEKLPEDVFVDNRNLRSLWLANNSFSSVDDFLPNLRALPRLQTLDISQNPIAELPSQRFGDLWALTDLFIRKMPLLIAIKPRAFVNLPSLQALYIEDNRYLRRFDDNAFDGIFINGSDAVSAKVHFRGNNLNYLQEDLLPWENLSLIDLQQNPWHCDCRLAWMSKMSYIDKKLIDYVRCASPTKLQNHLIVGLNSSLFVCDGHSRPTSRSTTTTTMTIVMILAVLLLTTAVGTYAMKRFNVFKNCCRKREAARRYVSVIDSETSADDSYLIQEMEEI</sequence>
<keyword evidence="3" id="KW-0677">Repeat</keyword>
<accession>A0ABM1EM66</accession>
<dbReference type="SMART" id="SM00369">
    <property type="entry name" value="LRR_TYP"/>
    <property type="match status" value="9"/>
</dbReference>
<feature type="transmembrane region" description="Helical" evidence="4">
    <location>
        <begin position="409"/>
        <end position="429"/>
    </location>
</feature>
<dbReference type="SUPFAM" id="SSF52058">
    <property type="entry name" value="L domain-like"/>
    <property type="match status" value="1"/>
</dbReference>
<dbReference type="Pfam" id="PF13855">
    <property type="entry name" value="LRR_8"/>
    <property type="match status" value="2"/>
</dbReference>
<organism evidence="7 8">
    <name type="scientific">Priapulus caudatus</name>
    <name type="common">Priapulid worm</name>
    <dbReference type="NCBI Taxonomy" id="37621"/>
    <lineage>
        <taxon>Eukaryota</taxon>
        <taxon>Metazoa</taxon>
        <taxon>Ecdysozoa</taxon>
        <taxon>Scalidophora</taxon>
        <taxon>Priapulida</taxon>
        <taxon>Priapulimorpha</taxon>
        <taxon>Priapulimorphida</taxon>
        <taxon>Priapulidae</taxon>
        <taxon>Priapulus</taxon>
    </lineage>
</organism>
<evidence type="ECO:0000313" key="8">
    <source>
        <dbReference type="RefSeq" id="XP_014673287.1"/>
    </source>
</evidence>
<keyword evidence="4" id="KW-0472">Membrane</keyword>
<keyword evidence="1" id="KW-0433">Leucine-rich repeat</keyword>
<dbReference type="InterPro" id="IPR032675">
    <property type="entry name" value="LRR_dom_sf"/>
</dbReference>
<evidence type="ECO:0000256" key="1">
    <source>
        <dbReference type="ARBA" id="ARBA00022614"/>
    </source>
</evidence>
<dbReference type="InterPro" id="IPR050333">
    <property type="entry name" value="SLRP"/>
</dbReference>
<dbReference type="PANTHER" id="PTHR45712">
    <property type="entry name" value="AGAP008170-PA"/>
    <property type="match status" value="1"/>
</dbReference>
<dbReference type="PANTHER" id="PTHR45712:SF22">
    <property type="entry name" value="INSULIN-LIKE GROWTH FACTOR-BINDING PROTEIN COMPLEX ACID LABILE SUBUNIT"/>
    <property type="match status" value="1"/>
</dbReference>
<feature type="chain" id="PRO_5047316146" evidence="5">
    <location>
        <begin position="24"/>
        <end position="471"/>
    </location>
</feature>
<evidence type="ECO:0000256" key="4">
    <source>
        <dbReference type="SAM" id="Phobius"/>
    </source>
</evidence>
<dbReference type="Gene3D" id="3.80.10.10">
    <property type="entry name" value="Ribonuclease Inhibitor"/>
    <property type="match status" value="3"/>
</dbReference>
<gene>
    <name evidence="8" type="primary">LOC106813620</name>
</gene>
<keyword evidence="2 5" id="KW-0732">Signal</keyword>
<dbReference type="InterPro" id="IPR001611">
    <property type="entry name" value="Leu-rich_rpt"/>
</dbReference>
<keyword evidence="4" id="KW-1133">Transmembrane helix</keyword>
<feature type="domain" description="LRRCT" evidence="6">
    <location>
        <begin position="346"/>
        <end position="395"/>
    </location>
</feature>
<keyword evidence="7" id="KW-1185">Reference proteome</keyword>
<protein>
    <submittedName>
        <fullName evidence="8">Chondroadherin-like</fullName>
    </submittedName>
</protein>
<dbReference type="SMART" id="SM00082">
    <property type="entry name" value="LRRCT"/>
    <property type="match status" value="1"/>
</dbReference>
<evidence type="ECO:0000256" key="5">
    <source>
        <dbReference type="SAM" id="SignalP"/>
    </source>
</evidence>
<proteinExistence type="predicted"/>
<keyword evidence="4" id="KW-0812">Transmembrane</keyword>
<evidence type="ECO:0000256" key="3">
    <source>
        <dbReference type="ARBA" id="ARBA00022737"/>
    </source>
</evidence>
<dbReference type="InterPro" id="IPR003591">
    <property type="entry name" value="Leu-rich_rpt_typical-subtyp"/>
</dbReference>
<feature type="signal peptide" evidence="5">
    <location>
        <begin position="1"/>
        <end position="23"/>
    </location>
</feature>
<dbReference type="RefSeq" id="XP_014673287.1">
    <property type="nucleotide sequence ID" value="XM_014817801.1"/>
</dbReference>
<dbReference type="PROSITE" id="PS51450">
    <property type="entry name" value="LRR"/>
    <property type="match status" value="1"/>
</dbReference>
<dbReference type="GeneID" id="106813620"/>
<name>A0ABM1EM66_PRICU</name>
<dbReference type="InterPro" id="IPR000483">
    <property type="entry name" value="Cys-rich_flank_reg_C"/>
</dbReference>
<dbReference type="Proteomes" id="UP000695022">
    <property type="component" value="Unplaced"/>
</dbReference>